<feature type="signal peptide" evidence="1">
    <location>
        <begin position="1"/>
        <end position="20"/>
    </location>
</feature>
<reference evidence="2 3" key="1">
    <citation type="submission" date="2018-03" db="EMBL/GenBank/DDBJ databases">
        <title>Genomic Encyclopedia of Type Strains, Phase III (KMG-III): the genomes of soil and plant-associated and newly described type strains.</title>
        <authorList>
            <person name="Whitman W."/>
        </authorList>
    </citation>
    <scope>NUCLEOTIDE SEQUENCE [LARGE SCALE GENOMIC DNA]</scope>
    <source>
        <strain evidence="2 3">CGMCC 1.12700</strain>
    </source>
</reference>
<dbReference type="InterPro" id="IPR019861">
    <property type="entry name" value="PorP/SprF_Bacteroidetes"/>
</dbReference>
<name>A0A2P8DCA5_9BACT</name>
<dbReference type="NCBIfam" id="TIGR03519">
    <property type="entry name" value="T9SS_PorP_fam"/>
    <property type="match status" value="1"/>
</dbReference>
<evidence type="ECO:0000256" key="1">
    <source>
        <dbReference type="SAM" id="SignalP"/>
    </source>
</evidence>
<proteinExistence type="predicted"/>
<protein>
    <submittedName>
        <fullName evidence="2">Type IX secretion system PorP/SprF family membrane protein</fullName>
    </submittedName>
</protein>
<sequence>MKKVLLSALALAGISLAGWAQDVHFTQYFTSPLTLNPAQTGLTQNDWRLSANFRTQWYTVSSNPYMSGTVAFDIPTLRGKLPEGDALGVGVLGLYDRSGTGGLQNTTVGISVAYHKALGAEKQHTLSLGVQGYMVQKSIQFDKLIFGDQFDATRPEGYLKNASAENFGNADLTYPDFNVGLMYSGRVSDKATMYAGFGYYHLTRPEERFLNSGTALKINSRYSAYMGGSFEMNENTVAYLSAMYQKQGPASEFLIGGAAGFIMNPGHDEYTRNTIFYLGAWYRYGDAIAPYVGFEWSKMKIGFSYDVTLSSAQNMTGGQGAYEVSVIYNGVINKITRKKYNFACPKF</sequence>
<dbReference type="Pfam" id="PF11751">
    <property type="entry name" value="PorP_SprF"/>
    <property type="match status" value="1"/>
</dbReference>
<accession>A0A2P8DCA5</accession>
<dbReference type="AlphaFoldDB" id="A0A2P8DCA5"/>
<dbReference type="EMBL" id="PYGD01000001">
    <property type="protein sequence ID" value="PSK94853.1"/>
    <property type="molecule type" value="Genomic_DNA"/>
</dbReference>
<evidence type="ECO:0000313" key="2">
    <source>
        <dbReference type="EMBL" id="PSK94853.1"/>
    </source>
</evidence>
<dbReference type="RefSeq" id="WP_106521538.1">
    <property type="nucleotide sequence ID" value="NZ_PYGD01000001.1"/>
</dbReference>
<gene>
    <name evidence="2" type="ORF">B0I18_1011016</name>
</gene>
<dbReference type="OrthoDB" id="1186563at2"/>
<feature type="chain" id="PRO_5015203948" evidence="1">
    <location>
        <begin position="21"/>
        <end position="347"/>
    </location>
</feature>
<dbReference type="Proteomes" id="UP000240572">
    <property type="component" value="Unassembled WGS sequence"/>
</dbReference>
<organism evidence="2 3">
    <name type="scientific">Taibaiella chishuiensis</name>
    <dbReference type="NCBI Taxonomy" id="1434707"/>
    <lineage>
        <taxon>Bacteria</taxon>
        <taxon>Pseudomonadati</taxon>
        <taxon>Bacteroidota</taxon>
        <taxon>Chitinophagia</taxon>
        <taxon>Chitinophagales</taxon>
        <taxon>Chitinophagaceae</taxon>
        <taxon>Taibaiella</taxon>
    </lineage>
</organism>
<keyword evidence="1" id="KW-0732">Signal</keyword>
<comment type="caution">
    <text evidence="2">The sequence shown here is derived from an EMBL/GenBank/DDBJ whole genome shotgun (WGS) entry which is preliminary data.</text>
</comment>
<keyword evidence="3" id="KW-1185">Reference proteome</keyword>
<evidence type="ECO:0000313" key="3">
    <source>
        <dbReference type="Proteomes" id="UP000240572"/>
    </source>
</evidence>